<dbReference type="Proteomes" id="UP000034875">
    <property type="component" value="Unassembled WGS sequence"/>
</dbReference>
<protein>
    <submittedName>
        <fullName evidence="2">Uncharacterized protein</fullName>
    </submittedName>
</protein>
<dbReference type="AlphaFoldDB" id="A0A0G0Z7Z7"/>
<evidence type="ECO:0000256" key="1">
    <source>
        <dbReference type="SAM" id="Phobius"/>
    </source>
</evidence>
<sequence>MIQFNLWFEALIFSAIYSTIVIVPCVIVTMIGLRMIDQLGCYPTKTPVIQMKVLLPLIMTEILTFTALWWFLNFFYIKKE</sequence>
<evidence type="ECO:0000313" key="2">
    <source>
        <dbReference type="EMBL" id="KKS44759.1"/>
    </source>
</evidence>
<proteinExistence type="predicted"/>
<keyword evidence="1" id="KW-0472">Membrane</keyword>
<feature type="transmembrane region" description="Helical" evidence="1">
    <location>
        <begin position="6"/>
        <end position="33"/>
    </location>
</feature>
<keyword evidence="1" id="KW-1133">Transmembrane helix</keyword>
<reference evidence="2 3" key="1">
    <citation type="journal article" date="2015" name="Nature">
        <title>rRNA introns, odd ribosomes, and small enigmatic genomes across a large radiation of phyla.</title>
        <authorList>
            <person name="Brown C.T."/>
            <person name="Hug L.A."/>
            <person name="Thomas B.C."/>
            <person name="Sharon I."/>
            <person name="Castelle C.J."/>
            <person name="Singh A."/>
            <person name="Wilkins M.J."/>
            <person name="Williams K.H."/>
            <person name="Banfield J.F."/>
        </authorList>
    </citation>
    <scope>NUCLEOTIDE SEQUENCE [LARGE SCALE GENOMIC DNA]</scope>
</reference>
<gene>
    <name evidence="2" type="ORF">UV05_C0001G0019</name>
</gene>
<feature type="transmembrane region" description="Helical" evidence="1">
    <location>
        <begin position="53"/>
        <end position="72"/>
    </location>
</feature>
<dbReference type="EMBL" id="LCCZ01000001">
    <property type="protein sequence ID" value="KKS44759.1"/>
    <property type="molecule type" value="Genomic_DNA"/>
</dbReference>
<accession>A0A0G0Z7Z7</accession>
<comment type="caution">
    <text evidence="2">The sequence shown here is derived from an EMBL/GenBank/DDBJ whole genome shotgun (WGS) entry which is preliminary data.</text>
</comment>
<organism evidence="2 3">
    <name type="scientific">candidate division CPR1 bacterium GW2011_GWA2_42_17</name>
    <dbReference type="NCBI Taxonomy" id="1618341"/>
    <lineage>
        <taxon>Bacteria</taxon>
        <taxon>candidate division CPR1</taxon>
    </lineage>
</organism>
<name>A0A0G0Z7Z7_9BACT</name>
<evidence type="ECO:0000313" key="3">
    <source>
        <dbReference type="Proteomes" id="UP000034875"/>
    </source>
</evidence>
<keyword evidence="1" id="KW-0812">Transmembrane</keyword>